<dbReference type="STRING" id="1334022.SAMN04487907_109161"/>
<keyword evidence="2" id="KW-1185">Reference proteome</keyword>
<dbReference type="InterPro" id="IPR040837">
    <property type="entry name" value="Bact_RF_family7"/>
</dbReference>
<protein>
    <submittedName>
        <fullName evidence="1">Uncharacterized protein</fullName>
    </submittedName>
</protein>
<evidence type="ECO:0000313" key="1">
    <source>
        <dbReference type="EMBL" id="SFC83628.1"/>
    </source>
</evidence>
<organism evidence="1 2">
    <name type="scientific">Zunongwangia mangrovi</name>
    <dbReference type="NCBI Taxonomy" id="1334022"/>
    <lineage>
        <taxon>Bacteria</taxon>
        <taxon>Pseudomonadati</taxon>
        <taxon>Bacteroidota</taxon>
        <taxon>Flavobacteriia</taxon>
        <taxon>Flavobacteriales</taxon>
        <taxon>Flavobacteriaceae</taxon>
        <taxon>Zunongwangia</taxon>
    </lineage>
</organism>
<dbReference type="Proteomes" id="UP000199438">
    <property type="component" value="Unassembled WGS sequence"/>
</dbReference>
<dbReference type="Pfam" id="PF18849">
    <property type="entry name" value="baeRF_family7"/>
    <property type="match status" value="1"/>
</dbReference>
<name>A0A1I1MKC0_9FLAO</name>
<reference evidence="2" key="1">
    <citation type="submission" date="2016-10" db="EMBL/GenBank/DDBJ databases">
        <authorList>
            <person name="Varghese N."/>
            <person name="Submissions S."/>
        </authorList>
    </citation>
    <scope>NUCLEOTIDE SEQUENCE [LARGE SCALE GENOMIC DNA]</scope>
    <source>
        <strain evidence="2">DSM 24499</strain>
    </source>
</reference>
<proteinExistence type="predicted"/>
<dbReference type="RefSeq" id="WP_092544566.1">
    <property type="nucleotide sequence ID" value="NZ_FOKV01000009.1"/>
</dbReference>
<dbReference type="AlphaFoldDB" id="A0A1I1MKC0"/>
<gene>
    <name evidence="1" type="ORF">SAMN04487907_109161</name>
</gene>
<dbReference type="OrthoDB" id="4393931at2"/>
<dbReference type="EMBL" id="FOKV01000009">
    <property type="protein sequence ID" value="SFC83628.1"/>
    <property type="molecule type" value="Genomic_DNA"/>
</dbReference>
<sequence>MSLIKKEEFHKLIDYSGKLCVSIFIPTERGGKDVLEKKDQTHLKSQWQQAEKTLKERNISDEALQKIASRIESLLNDPEFWRNQSDGLAIFASEDFFKYYTVPINFEASVYVMNEFYIKPLVPLYNKDERFYLLSLQLEEVSLFEATQYSIGKVDIEDLTPERLEERVGFDYKEKALQFKTQNPNSGTPVYHGHGANERNRLEEIKLYFRAIDQGIHDLLEQDNIRLIVACDDSLFPIYKEANTYNKLYEKSVPGNPADLSMLDLHAKALNLLEPEMRRKLDEKMNAFKENEGTDLASADIRDIFPAIQQGKVDTLFVENRQELWGTYSPDNMKIEKHNEQSLDNSSLLNHAVANVIKQGGEVFLIEHQFMPNKKEKLNALYRFSS</sequence>
<evidence type="ECO:0000313" key="2">
    <source>
        <dbReference type="Proteomes" id="UP000199438"/>
    </source>
</evidence>
<accession>A0A1I1MKC0</accession>